<organism evidence="1">
    <name type="scientific">marine metagenome</name>
    <dbReference type="NCBI Taxonomy" id="408172"/>
    <lineage>
        <taxon>unclassified sequences</taxon>
        <taxon>metagenomes</taxon>
        <taxon>ecological metagenomes</taxon>
    </lineage>
</organism>
<accession>A0A381RL54</accession>
<protein>
    <submittedName>
        <fullName evidence="1">Uncharacterized protein</fullName>
    </submittedName>
</protein>
<dbReference type="EMBL" id="UINC01002070">
    <property type="protein sequence ID" value="SUZ92575.1"/>
    <property type="molecule type" value="Genomic_DNA"/>
</dbReference>
<reference evidence="1" key="1">
    <citation type="submission" date="2018-05" db="EMBL/GenBank/DDBJ databases">
        <authorList>
            <person name="Lanie J.A."/>
            <person name="Ng W.-L."/>
            <person name="Kazmierczak K.M."/>
            <person name="Andrzejewski T.M."/>
            <person name="Davidsen T.M."/>
            <person name="Wayne K.J."/>
            <person name="Tettelin H."/>
            <person name="Glass J.I."/>
            <person name="Rusch D."/>
            <person name="Podicherti R."/>
            <person name="Tsui H.-C.T."/>
            <person name="Winkler M.E."/>
        </authorList>
    </citation>
    <scope>NUCLEOTIDE SEQUENCE</scope>
</reference>
<sequence length="36" mass="3751">MGIDAVCGFGDALKDAGKGMGEALSKVTMAFSIFRR</sequence>
<proteinExistence type="predicted"/>
<name>A0A381RL54_9ZZZZ</name>
<evidence type="ECO:0000313" key="1">
    <source>
        <dbReference type="EMBL" id="SUZ92575.1"/>
    </source>
</evidence>
<gene>
    <name evidence="1" type="ORF">METZ01_LOCUS45429</name>
</gene>
<dbReference type="AlphaFoldDB" id="A0A381RL54"/>